<dbReference type="Proteomes" id="UP000198520">
    <property type="component" value="Unassembled WGS sequence"/>
</dbReference>
<protein>
    <submittedName>
        <fullName evidence="10">Predicted PurR-regulated permease PerM</fullName>
    </submittedName>
</protein>
<evidence type="ECO:0000256" key="9">
    <source>
        <dbReference type="SAM" id="Phobius"/>
    </source>
</evidence>
<feature type="transmembrane region" description="Helical" evidence="9">
    <location>
        <begin position="86"/>
        <end position="104"/>
    </location>
</feature>
<evidence type="ECO:0000256" key="7">
    <source>
        <dbReference type="ARBA" id="ARBA00023136"/>
    </source>
</evidence>
<dbReference type="OrthoDB" id="9784366at2"/>
<comment type="subcellular location">
    <subcellularLocation>
        <location evidence="1">Cell membrane</location>
        <topology evidence="1">Multi-pass membrane protein</topology>
    </subcellularLocation>
</comment>
<feature type="region of interest" description="Disordered" evidence="8">
    <location>
        <begin position="1"/>
        <end position="41"/>
    </location>
</feature>
<keyword evidence="3" id="KW-0813">Transport</keyword>
<keyword evidence="11" id="KW-1185">Reference proteome</keyword>
<keyword evidence="7 9" id="KW-0472">Membrane</keyword>
<organism evidence="10 11">
    <name type="scientific">Flavimobilis marinus</name>
    <dbReference type="NCBI Taxonomy" id="285351"/>
    <lineage>
        <taxon>Bacteria</taxon>
        <taxon>Bacillati</taxon>
        <taxon>Actinomycetota</taxon>
        <taxon>Actinomycetes</taxon>
        <taxon>Micrococcales</taxon>
        <taxon>Jonesiaceae</taxon>
        <taxon>Flavimobilis</taxon>
    </lineage>
</organism>
<dbReference type="AlphaFoldDB" id="A0A1I2HGX7"/>
<reference evidence="11" key="1">
    <citation type="submission" date="2016-10" db="EMBL/GenBank/DDBJ databases">
        <authorList>
            <person name="Varghese N."/>
            <person name="Submissions S."/>
        </authorList>
    </citation>
    <scope>NUCLEOTIDE SEQUENCE [LARGE SCALE GENOMIC DNA]</scope>
    <source>
        <strain evidence="11">DSM 19083</strain>
    </source>
</reference>
<proteinExistence type="inferred from homology"/>
<keyword evidence="5 9" id="KW-0812">Transmembrane</keyword>
<evidence type="ECO:0000256" key="5">
    <source>
        <dbReference type="ARBA" id="ARBA00022692"/>
    </source>
</evidence>
<evidence type="ECO:0000256" key="1">
    <source>
        <dbReference type="ARBA" id="ARBA00004651"/>
    </source>
</evidence>
<keyword evidence="6 9" id="KW-1133">Transmembrane helix</keyword>
<feature type="transmembrane region" description="Helical" evidence="9">
    <location>
        <begin position="316"/>
        <end position="337"/>
    </location>
</feature>
<evidence type="ECO:0000256" key="6">
    <source>
        <dbReference type="ARBA" id="ARBA00022989"/>
    </source>
</evidence>
<evidence type="ECO:0000256" key="4">
    <source>
        <dbReference type="ARBA" id="ARBA00022475"/>
    </source>
</evidence>
<gene>
    <name evidence="10" type="ORF">SAMN04488035_2271</name>
</gene>
<keyword evidence="4" id="KW-1003">Cell membrane</keyword>
<dbReference type="InterPro" id="IPR002549">
    <property type="entry name" value="AI-2E-like"/>
</dbReference>
<feature type="transmembrane region" description="Helical" evidence="9">
    <location>
        <begin position="287"/>
        <end position="310"/>
    </location>
</feature>
<evidence type="ECO:0000313" key="11">
    <source>
        <dbReference type="Proteomes" id="UP000198520"/>
    </source>
</evidence>
<evidence type="ECO:0000256" key="8">
    <source>
        <dbReference type="SAM" id="MobiDB-lite"/>
    </source>
</evidence>
<comment type="similarity">
    <text evidence="2">Belongs to the autoinducer-2 exporter (AI-2E) (TC 2.A.86) family.</text>
</comment>
<feature type="transmembrane region" description="Helical" evidence="9">
    <location>
        <begin position="344"/>
        <end position="360"/>
    </location>
</feature>
<feature type="region of interest" description="Disordered" evidence="8">
    <location>
        <begin position="51"/>
        <end position="70"/>
    </location>
</feature>
<feature type="transmembrane region" description="Helical" evidence="9">
    <location>
        <begin position="140"/>
        <end position="166"/>
    </location>
</feature>
<evidence type="ECO:0000256" key="3">
    <source>
        <dbReference type="ARBA" id="ARBA00022448"/>
    </source>
</evidence>
<dbReference type="GO" id="GO:0005886">
    <property type="term" value="C:plasma membrane"/>
    <property type="evidence" value="ECO:0007669"/>
    <property type="project" value="UniProtKB-SubCell"/>
</dbReference>
<feature type="transmembrane region" description="Helical" evidence="9">
    <location>
        <begin position="227"/>
        <end position="247"/>
    </location>
</feature>
<dbReference type="Pfam" id="PF01594">
    <property type="entry name" value="AI-2E_transport"/>
    <property type="match status" value="1"/>
</dbReference>
<feature type="transmembrane region" description="Helical" evidence="9">
    <location>
        <begin position="110"/>
        <end position="128"/>
    </location>
</feature>
<dbReference type="GO" id="GO:0055085">
    <property type="term" value="P:transmembrane transport"/>
    <property type="evidence" value="ECO:0007669"/>
    <property type="project" value="TreeGrafter"/>
</dbReference>
<feature type="transmembrane region" description="Helical" evidence="9">
    <location>
        <begin position="380"/>
        <end position="407"/>
    </location>
</feature>
<dbReference type="STRING" id="285351.SAMN04488035_2271"/>
<sequence length="483" mass="50590">MRRRDQRQSWTGAASGAAAHEGNTAARTPVPAPGRRGRSLAWQAPDQEWSAHVTEAPDATDEGAPATGTPVRPIIVPPSVQAAAAWSWRLIVIAAAVVAGLWVLATFKTLTIPVAVALLFTVLLAPLVRLLHVGLRFPRALASGIAVLGLIGFVAALITLAGASIVDGISDLSTKAQEGFQQALDWLAGSPFHVEQAKLDEYLGDLVTAAEENMGTLVSGALSVTTTVGQVLAGTIIALFCAFFFLLDGRRIWTWVVGLLPRHVREDVHQAGRRGIVTLASYVRTQILVAFVDAVGIGVGAAVLGLPLAFPLATLVFVGSFIPFVGAIATGAIAVAVALVVKGWVYALIMLGIVLLVQQIEGNVLQPFLMGHAVSLHPVAVLLVVTGGAMLAGIVGALFAVPVVAVLNTVIQYFHGKDKFPDLGIGDHLIFRSPRRTPRAESVDAAPRTVVVAGPTPETAAHVDALEEHAWRSAGEPDTGSRE</sequence>
<name>A0A1I2HGX7_9MICO</name>
<dbReference type="PANTHER" id="PTHR21716:SF53">
    <property type="entry name" value="PERMEASE PERM-RELATED"/>
    <property type="match status" value="1"/>
</dbReference>
<dbReference type="EMBL" id="FONZ01000004">
    <property type="protein sequence ID" value="SFF28016.1"/>
    <property type="molecule type" value="Genomic_DNA"/>
</dbReference>
<dbReference type="PANTHER" id="PTHR21716">
    <property type="entry name" value="TRANSMEMBRANE PROTEIN"/>
    <property type="match status" value="1"/>
</dbReference>
<evidence type="ECO:0000256" key="2">
    <source>
        <dbReference type="ARBA" id="ARBA00009773"/>
    </source>
</evidence>
<accession>A0A1I2HGX7</accession>
<evidence type="ECO:0000313" key="10">
    <source>
        <dbReference type="EMBL" id="SFF28016.1"/>
    </source>
</evidence>